<dbReference type="SUPFAM" id="SSF53448">
    <property type="entry name" value="Nucleotide-diphospho-sugar transferases"/>
    <property type="match status" value="1"/>
</dbReference>
<dbReference type="InterPro" id="IPR051706">
    <property type="entry name" value="Glycosyltransferase_domain"/>
</dbReference>
<keyword evidence="3" id="KW-1133">Transmembrane helix</keyword>
<dbReference type="GO" id="GO:0016020">
    <property type="term" value="C:membrane"/>
    <property type="evidence" value="ECO:0007669"/>
    <property type="project" value="GOC"/>
</dbReference>
<proteinExistence type="inferred from homology"/>
<keyword evidence="2 4" id="KW-0808">Transferase</keyword>
<accession>A0A2T4B6Z2</accession>
<gene>
    <name evidence="4" type="ORF">BBK36DRAFT_1122229</name>
</gene>
<keyword evidence="5" id="KW-1185">Reference proteome</keyword>
<evidence type="ECO:0000256" key="1">
    <source>
        <dbReference type="ARBA" id="ARBA00009003"/>
    </source>
</evidence>
<dbReference type="OrthoDB" id="3647at2759"/>
<evidence type="ECO:0000313" key="5">
    <source>
        <dbReference type="Proteomes" id="UP000241546"/>
    </source>
</evidence>
<dbReference type="GO" id="GO:0000030">
    <property type="term" value="F:mannosyltransferase activity"/>
    <property type="evidence" value="ECO:0007669"/>
    <property type="project" value="TreeGrafter"/>
</dbReference>
<keyword evidence="3" id="KW-0472">Membrane</keyword>
<dbReference type="Proteomes" id="UP000241546">
    <property type="component" value="Unassembled WGS sequence"/>
</dbReference>
<reference evidence="5" key="1">
    <citation type="submission" date="2016-07" db="EMBL/GenBank/DDBJ databases">
        <title>Multiple horizontal gene transfer events from other fungi enriched the ability of initially mycotrophic Trichoderma (Ascomycota) to feed on dead plant biomass.</title>
        <authorList>
            <consortium name="DOE Joint Genome Institute"/>
            <person name="Atanasova L."/>
            <person name="Chenthamara K."/>
            <person name="Zhang J."/>
            <person name="Grujic M."/>
            <person name="Henrissat B."/>
            <person name="Kuo A."/>
            <person name="Aerts A."/>
            <person name="Salamov A."/>
            <person name="Lipzen A."/>
            <person name="Labutti K."/>
            <person name="Barry K."/>
            <person name="Miao Y."/>
            <person name="Rahimi M.J."/>
            <person name="Shen Q."/>
            <person name="Grigoriev I.V."/>
            <person name="Kubicek C.P."/>
            <person name="Druzhinina I.S."/>
        </authorList>
    </citation>
    <scope>NUCLEOTIDE SEQUENCE [LARGE SCALE GENOMIC DNA]</scope>
    <source>
        <strain evidence="5">TUCIM 6016</strain>
    </source>
</reference>
<dbReference type="PANTHER" id="PTHR32385:SF15">
    <property type="entry name" value="INOSITOL PHOSPHOCERAMIDE MANNOSYLTRANSFERASE 1"/>
    <property type="match status" value="1"/>
</dbReference>
<feature type="transmembrane region" description="Helical" evidence="3">
    <location>
        <begin position="307"/>
        <end position="323"/>
    </location>
</feature>
<dbReference type="GO" id="GO:0051999">
    <property type="term" value="P:mannosyl-inositol phosphorylceramide biosynthetic process"/>
    <property type="evidence" value="ECO:0007669"/>
    <property type="project" value="TreeGrafter"/>
</dbReference>
<evidence type="ECO:0000256" key="3">
    <source>
        <dbReference type="SAM" id="Phobius"/>
    </source>
</evidence>
<dbReference type="Gene3D" id="3.90.550.20">
    <property type="match status" value="1"/>
</dbReference>
<evidence type="ECO:0000313" key="4">
    <source>
        <dbReference type="EMBL" id="PTB65106.1"/>
    </source>
</evidence>
<dbReference type="PANTHER" id="PTHR32385">
    <property type="entry name" value="MANNOSYL PHOSPHORYLINOSITOL CERAMIDE SYNTHASE"/>
    <property type="match status" value="1"/>
</dbReference>
<name>A0A2T4B6Z2_9HYPO</name>
<sequence>MIKAHDAGYLNIRLERRARTFLSLAILSFLAALFCFRHLLYTSWTLAALPVTWAADRESFILSLERDAFDVTFANYSIGQLSAGAPYEDLVPPVLHHIALGRHDGTHWRTEWKETVQSCIDIHPGWETHVWTDETASRFVEDKFPDLKAMWDSYAYPVQRIDALRYMLLYEYGGVVLDMDLQCRRALGPLRRFSFVAPEAHPAGFSIGFMMASRRNGFVGALVAHLEAYNRRWLGLPYATVMFSTGCHYASVVHAAQPQPGRGELKILPGPLHSLNGRATTPIFEHLGSSSWHSYDARFVVSMGRRLYQIVFFCVGVMLALFVKRRLMLRRVCGSCMRDRSVV</sequence>
<dbReference type="GeneID" id="36599044"/>
<keyword evidence="3" id="KW-0812">Transmembrane</keyword>
<dbReference type="Pfam" id="PF04488">
    <property type="entry name" value="Gly_transf_sug"/>
    <property type="match status" value="1"/>
</dbReference>
<comment type="similarity">
    <text evidence="1">Belongs to the glycosyltransferase 32 family.</text>
</comment>
<dbReference type="InterPro" id="IPR007577">
    <property type="entry name" value="GlycoTrfase_DXD_sugar-bd_CS"/>
</dbReference>
<protein>
    <submittedName>
        <fullName evidence="4">Glycosyltransferase family 32 protein</fullName>
    </submittedName>
</protein>
<evidence type="ECO:0000256" key="2">
    <source>
        <dbReference type="ARBA" id="ARBA00022679"/>
    </source>
</evidence>
<feature type="transmembrane region" description="Helical" evidence="3">
    <location>
        <begin position="21"/>
        <end position="40"/>
    </location>
</feature>
<dbReference type="EMBL" id="KZ680215">
    <property type="protein sequence ID" value="PTB65106.1"/>
    <property type="molecule type" value="Genomic_DNA"/>
</dbReference>
<dbReference type="AlphaFoldDB" id="A0A2T4B6Z2"/>
<dbReference type="RefSeq" id="XP_024748426.1">
    <property type="nucleotide sequence ID" value="XM_024890926.1"/>
</dbReference>
<organism evidence="4 5">
    <name type="scientific">Trichoderma citrinoviride</name>
    <dbReference type="NCBI Taxonomy" id="58853"/>
    <lineage>
        <taxon>Eukaryota</taxon>
        <taxon>Fungi</taxon>
        <taxon>Dikarya</taxon>
        <taxon>Ascomycota</taxon>
        <taxon>Pezizomycotina</taxon>
        <taxon>Sordariomycetes</taxon>
        <taxon>Hypocreomycetidae</taxon>
        <taxon>Hypocreales</taxon>
        <taxon>Hypocreaceae</taxon>
        <taxon>Trichoderma</taxon>
    </lineage>
</organism>
<dbReference type="InterPro" id="IPR029044">
    <property type="entry name" value="Nucleotide-diphossugar_trans"/>
</dbReference>